<dbReference type="EMBL" id="JABCJJ010000018">
    <property type="protein sequence ID" value="NMR20857.1"/>
    <property type="molecule type" value="Genomic_DNA"/>
</dbReference>
<dbReference type="Pfam" id="PF01569">
    <property type="entry name" value="PAP2"/>
    <property type="match status" value="1"/>
</dbReference>
<dbReference type="InterPro" id="IPR036938">
    <property type="entry name" value="PAP2/HPO_sf"/>
</dbReference>
<keyword evidence="4" id="KW-0378">Hydrolase</keyword>
<dbReference type="GO" id="GO:0005886">
    <property type="term" value="C:plasma membrane"/>
    <property type="evidence" value="ECO:0007669"/>
    <property type="project" value="UniProtKB-SubCell"/>
</dbReference>
<dbReference type="AlphaFoldDB" id="A0A7Y0M1S6"/>
<sequence length="161" mass="16922">MRRWQRLTARGPAPVLARRYSAFGEHAAGWILLGLGGALLDRRRREAWLGVAASAFAAHASAVLLKRVVRRVRPEDPRVTVYVGTPSRLSFPSAHVSSTTAAATALVPIIGAPAAVTTAGAMMLARVLLGVHYPTDVAAGAGLGYGVARVLRGRLAARGPR</sequence>
<accession>A0A7Y0M1S6</accession>
<keyword evidence="2" id="KW-1003">Cell membrane</keyword>
<evidence type="ECO:0000256" key="2">
    <source>
        <dbReference type="ARBA" id="ARBA00022475"/>
    </source>
</evidence>
<name>A0A7Y0M1S6_CELFI</name>
<keyword evidence="3" id="KW-0812">Transmembrane</keyword>
<dbReference type="GO" id="GO:0016787">
    <property type="term" value="F:hydrolase activity"/>
    <property type="evidence" value="ECO:0007669"/>
    <property type="project" value="UniProtKB-KW"/>
</dbReference>
<evidence type="ECO:0000259" key="7">
    <source>
        <dbReference type="SMART" id="SM00014"/>
    </source>
</evidence>
<evidence type="ECO:0000313" key="8">
    <source>
        <dbReference type="EMBL" id="NMR20857.1"/>
    </source>
</evidence>
<organism evidence="8 9">
    <name type="scientific">Cellulomonas fimi</name>
    <dbReference type="NCBI Taxonomy" id="1708"/>
    <lineage>
        <taxon>Bacteria</taxon>
        <taxon>Bacillati</taxon>
        <taxon>Actinomycetota</taxon>
        <taxon>Actinomycetes</taxon>
        <taxon>Micrococcales</taxon>
        <taxon>Cellulomonadaceae</taxon>
        <taxon>Cellulomonas</taxon>
    </lineage>
</organism>
<evidence type="ECO:0000256" key="1">
    <source>
        <dbReference type="ARBA" id="ARBA00004651"/>
    </source>
</evidence>
<proteinExistence type="predicted"/>
<comment type="subcellular location">
    <subcellularLocation>
        <location evidence="1">Cell membrane</location>
        <topology evidence="1">Multi-pass membrane protein</topology>
    </subcellularLocation>
</comment>
<dbReference type="Gene3D" id="1.20.144.10">
    <property type="entry name" value="Phosphatidic acid phosphatase type 2/haloperoxidase"/>
    <property type="match status" value="1"/>
</dbReference>
<keyword evidence="5" id="KW-1133">Transmembrane helix</keyword>
<dbReference type="PANTHER" id="PTHR14969:SF62">
    <property type="entry name" value="DECAPRENYLPHOSPHORYL-5-PHOSPHORIBOSE PHOSPHATASE RV3807C-RELATED"/>
    <property type="match status" value="1"/>
</dbReference>
<evidence type="ECO:0000313" key="9">
    <source>
        <dbReference type="Proteomes" id="UP000562124"/>
    </source>
</evidence>
<keyword evidence="9" id="KW-1185">Reference proteome</keyword>
<reference evidence="8 9" key="1">
    <citation type="submission" date="2020-04" db="EMBL/GenBank/DDBJ databases">
        <title>Sequencing and Assembly of C. fimi.</title>
        <authorList>
            <person name="Ramsey A.R."/>
        </authorList>
    </citation>
    <scope>NUCLEOTIDE SEQUENCE [LARGE SCALE GENOMIC DNA]</scope>
    <source>
        <strain evidence="8 9">SB</strain>
    </source>
</reference>
<dbReference type="PANTHER" id="PTHR14969">
    <property type="entry name" value="SPHINGOSINE-1-PHOSPHATE PHOSPHOHYDROLASE"/>
    <property type="match status" value="1"/>
</dbReference>
<dbReference type="CDD" id="cd01610">
    <property type="entry name" value="PAP2_like"/>
    <property type="match status" value="1"/>
</dbReference>
<evidence type="ECO:0000256" key="3">
    <source>
        <dbReference type="ARBA" id="ARBA00022692"/>
    </source>
</evidence>
<dbReference type="InterPro" id="IPR000326">
    <property type="entry name" value="PAP2/HPO"/>
</dbReference>
<gene>
    <name evidence="8" type="ORF">HIR71_11615</name>
</gene>
<evidence type="ECO:0000256" key="6">
    <source>
        <dbReference type="ARBA" id="ARBA00023136"/>
    </source>
</evidence>
<keyword evidence="6" id="KW-0472">Membrane</keyword>
<feature type="domain" description="Phosphatidic acid phosphatase type 2/haloperoxidase" evidence="7">
    <location>
        <begin position="49"/>
        <end position="152"/>
    </location>
</feature>
<dbReference type="SUPFAM" id="SSF48317">
    <property type="entry name" value="Acid phosphatase/Vanadium-dependent haloperoxidase"/>
    <property type="match status" value="1"/>
</dbReference>
<dbReference type="Proteomes" id="UP000562124">
    <property type="component" value="Unassembled WGS sequence"/>
</dbReference>
<evidence type="ECO:0000256" key="5">
    <source>
        <dbReference type="ARBA" id="ARBA00022989"/>
    </source>
</evidence>
<comment type="caution">
    <text evidence="8">The sequence shown here is derived from an EMBL/GenBank/DDBJ whole genome shotgun (WGS) entry which is preliminary data.</text>
</comment>
<evidence type="ECO:0000256" key="4">
    <source>
        <dbReference type="ARBA" id="ARBA00022801"/>
    </source>
</evidence>
<dbReference type="SMART" id="SM00014">
    <property type="entry name" value="acidPPc"/>
    <property type="match status" value="1"/>
</dbReference>
<protein>
    <submittedName>
        <fullName evidence="8">Phosphatase PAP2 family protein</fullName>
    </submittedName>
</protein>